<organism evidence="1 2">
    <name type="scientific">Candidatus Sulfuritelmatomonas gaucii</name>
    <dbReference type="NCBI Taxonomy" id="2043161"/>
    <lineage>
        <taxon>Bacteria</taxon>
        <taxon>Pseudomonadati</taxon>
        <taxon>Acidobacteriota</taxon>
        <taxon>Terriglobia</taxon>
        <taxon>Terriglobales</taxon>
        <taxon>Acidobacteriaceae</taxon>
        <taxon>Candidatus Sulfuritelmatomonas</taxon>
    </lineage>
</organism>
<evidence type="ECO:0000313" key="1">
    <source>
        <dbReference type="EMBL" id="SPE25464.1"/>
    </source>
</evidence>
<dbReference type="EMBL" id="OKRB01000108">
    <property type="protein sequence ID" value="SPE25464.1"/>
    <property type="molecule type" value="Genomic_DNA"/>
</dbReference>
<protein>
    <submittedName>
        <fullName evidence="1">Uncharacterized protein</fullName>
    </submittedName>
</protein>
<evidence type="ECO:0000313" key="2">
    <source>
        <dbReference type="Proteomes" id="UP000239735"/>
    </source>
</evidence>
<proteinExistence type="predicted"/>
<name>A0A2N9LQJ0_9BACT</name>
<accession>A0A2N9LQJ0</accession>
<reference evidence="2" key="1">
    <citation type="submission" date="2018-02" db="EMBL/GenBank/DDBJ databases">
        <authorList>
            <person name="Hausmann B."/>
        </authorList>
    </citation>
    <scope>NUCLEOTIDE SEQUENCE [LARGE SCALE GENOMIC DNA]</scope>
    <source>
        <strain evidence="2">Peat soil MAG SbA5</strain>
    </source>
</reference>
<dbReference type="AlphaFoldDB" id="A0A2N9LQJ0"/>
<sequence length="39" mass="4295">MELPRPNNGDESHSLSHLVRHWGPGSGLIQINGTRVGFK</sequence>
<dbReference type="Proteomes" id="UP000239735">
    <property type="component" value="Unassembled WGS sequence"/>
</dbReference>
<gene>
    <name evidence="1" type="ORF">SBA5_50053</name>
</gene>